<comment type="caution">
    <text evidence="1">The sequence shown here is derived from an EMBL/GenBank/DDBJ whole genome shotgun (WGS) entry which is preliminary data.</text>
</comment>
<evidence type="ECO:0000313" key="1">
    <source>
        <dbReference type="EMBL" id="KAK5772351.1"/>
    </source>
</evidence>
<dbReference type="Proteomes" id="UP001358586">
    <property type="component" value="Chromosome 13"/>
</dbReference>
<evidence type="ECO:0000313" key="2">
    <source>
        <dbReference type="Proteomes" id="UP001358586"/>
    </source>
</evidence>
<gene>
    <name evidence="1" type="ORF">PVK06_048636</name>
</gene>
<name>A0ABR0MGH0_GOSAR</name>
<reference evidence="1 2" key="1">
    <citation type="submission" date="2023-03" db="EMBL/GenBank/DDBJ databases">
        <title>WGS of Gossypium arboreum.</title>
        <authorList>
            <person name="Yu D."/>
        </authorList>
    </citation>
    <scope>NUCLEOTIDE SEQUENCE [LARGE SCALE GENOMIC DNA]</scope>
    <source>
        <tissue evidence="1">Leaf</tissue>
    </source>
</reference>
<accession>A0ABR0MGH0</accession>
<dbReference type="EMBL" id="JARKNE010000013">
    <property type="protein sequence ID" value="KAK5772351.1"/>
    <property type="molecule type" value="Genomic_DNA"/>
</dbReference>
<proteinExistence type="predicted"/>
<protein>
    <submittedName>
        <fullName evidence="1">Uncharacterized protein</fullName>
    </submittedName>
</protein>
<sequence length="116" mass="13301">MGFADPDNIQSGSYHIALLDIPSDSDADAAYSALTNSIFHTYNSKTSKALLVHESTLRYIHRFLVFSYSGCNETRLPSKDKTILLWCMHSDYKVYKLLATIEFRRQHNLAPKKQEE</sequence>
<keyword evidence="2" id="KW-1185">Reference proteome</keyword>
<organism evidence="1 2">
    <name type="scientific">Gossypium arboreum</name>
    <name type="common">Tree cotton</name>
    <name type="synonym">Gossypium nanking</name>
    <dbReference type="NCBI Taxonomy" id="29729"/>
    <lineage>
        <taxon>Eukaryota</taxon>
        <taxon>Viridiplantae</taxon>
        <taxon>Streptophyta</taxon>
        <taxon>Embryophyta</taxon>
        <taxon>Tracheophyta</taxon>
        <taxon>Spermatophyta</taxon>
        <taxon>Magnoliopsida</taxon>
        <taxon>eudicotyledons</taxon>
        <taxon>Gunneridae</taxon>
        <taxon>Pentapetalae</taxon>
        <taxon>rosids</taxon>
        <taxon>malvids</taxon>
        <taxon>Malvales</taxon>
        <taxon>Malvaceae</taxon>
        <taxon>Malvoideae</taxon>
        <taxon>Gossypium</taxon>
    </lineage>
</organism>